<dbReference type="EMBL" id="LSSK01000364">
    <property type="protein sequence ID" value="OMH83569.1"/>
    <property type="molecule type" value="Genomic_DNA"/>
</dbReference>
<dbReference type="PANTHER" id="PTHR10984">
    <property type="entry name" value="ENDOPLASMIC RETICULUM-GOLGI INTERMEDIATE COMPARTMENT PROTEIN"/>
    <property type="match status" value="1"/>
</dbReference>
<keyword evidence="2" id="KW-0812">Transmembrane</keyword>
<dbReference type="PANTHER" id="PTHR10984:SF25">
    <property type="entry name" value="ENDOPLASMIC RETICULUM-GOLGI INTERMEDIATE COMPARTMENT PROTEIN 3"/>
    <property type="match status" value="1"/>
</dbReference>
<protein>
    <submittedName>
        <fullName evidence="4">Endoplasmic reticulum-Golgi intermediate compartment protein 3</fullName>
    </submittedName>
</protein>
<keyword evidence="6" id="KW-1185">Reference proteome</keyword>
<evidence type="ECO:0000259" key="3">
    <source>
        <dbReference type="Pfam" id="PF07970"/>
    </source>
</evidence>
<dbReference type="GO" id="GO:0030134">
    <property type="term" value="C:COPII-coated ER to Golgi transport vesicle"/>
    <property type="evidence" value="ECO:0007669"/>
    <property type="project" value="TreeGrafter"/>
</dbReference>
<name>A0A1R1PDT2_ZANCU</name>
<gene>
    <name evidence="5" type="ORF">AX774_g2926</name>
    <name evidence="4" type="ORF">AX774_g7475</name>
</gene>
<feature type="transmembrane region" description="Helical" evidence="2">
    <location>
        <begin position="231"/>
        <end position="254"/>
    </location>
</feature>
<evidence type="ECO:0000313" key="4">
    <source>
        <dbReference type="EMBL" id="OMH79111.1"/>
    </source>
</evidence>
<evidence type="ECO:0000256" key="2">
    <source>
        <dbReference type="SAM" id="Phobius"/>
    </source>
</evidence>
<dbReference type="Pfam" id="PF07970">
    <property type="entry name" value="COPIIcoated_ERV"/>
    <property type="match status" value="1"/>
</dbReference>
<keyword evidence="2" id="KW-1133">Transmembrane helix</keyword>
<dbReference type="OrthoDB" id="270930at2759"/>
<reference evidence="4" key="1">
    <citation type="submission" date="2017-01" db="EMBL/GenBank/DDBJ databases">
        <authorList>
            <person name="Mah S.A."/>
            <person name="Swanson W.J."/>
            <person name="Moy G.W."/>
            <person name="Vacquier V.D."/>
        </authorList>
    </citation>
    <scope>NUCLEOTIDE SEQUENCE [LARGE SCALE GENOMIC DNA]</scope>
    <source>
        <strain evidence="4">COL-18-3</strain>
    </source>
</reference>
<dbReference type="GO" id="GO:0006888">
    <property type="term" value="P:endoplasmic reticulum to Golgi vesicle-mediated transport"/>
    <property type="evidence" value="ECO:0007669"/>
    <property type="project" value="TreeGrafter"/>
</dbReference>
<dbReference type="Proteomes" id="UP000188320">
    <property type="component" value="Unassembled WGS sequence"/>
</dbReference>
<sequence>MIVFEKRPKEGESGKDLDKPKCGSCYNGKAPPSGCCNTCEEVHQAYQVAGMAFIEPDSIEQCVEERYVEQIKDQEGEGCRLIGRIRINKVAGNFHIMAGETIKRDKVHMHAMHHYYPQNYDFSHTINTLSFGETFEGQSNPLDKVSKSAPVRDVMYQYFVKVVGTELHYLNNTVLRSNQYSVTEHDNAEDAKNNAALLALLANQKSGFFVVFDISPMRIIYTQYKPSFTSFLSSSLAIIGSIFTVAGILDSFIFRAERAILAKHEIGKLH</sequence>
<evidence type="ECO:0000313" key="6">
    <source>
        <dbReference type="Proteomes" id="UP000188320"/>
    </source>
</evidence>
<dbReference type="InterPro" id="IPR012936">
    <property type="entry name" value="Erv_C"/>
</dbReference>
<dbReference type="AlphaFoldDB" id="A0A1R1PDT2"/>
<proteinExistence type="inferred from homology"/>
<dbReference type="GO" id="GO:0000139">
    <property type="term" value="C:Golgi membrane"/>
    <property type="evidence" value="ECO:0007669"/>
    <property type="project" value="TreeGrafter"/>
</dbReference>
<accession>A0A1R1PDT2</accession>
<keyword evidence="2" id="KW-0472">Membrane</keyword>
<evidence type="ECO:0000256" key="1">
    <source>
        <dbReference type="ARBA" id="ARBA00005648"/>
    </source>
</evidence>
<feature type="domain" description="Endoplasmic reticulum vesicle transporter C-terminal" evidence="3">
    <location>
        <begin position="25"/>
        <end position="250"/>
    </location>
</feature>
<dbReference type="GO" id="GO:0005789">
    <property type="term" value="C:endoplasmic reticulum membrane"/>
    <property type="evidence" value="ECO:0007669"/>
    <property type="project" value="TreeGrafter"/>
</dbReference>
<dbReference type="GO" id="GO:0006890">
    <property type="term" value="P:retrograde vesicle-mediated transport, Golgi to endoplasmic reticulum"/>
    <property type="evidence" value="ECO:0007669"/>
    <property type="project" value="TreeGrafter"/>
</dbReference>
<comment type="similarity">
    <text evidence="1">Belongs to the ERGIC family.</text>
</comment>
<comment type="caution">
    <text evidence="4">The sequence shown here is derived from an EMBL/GenBank/DDBJ whole genome shotgun (WGS) entry which is preliminary data.</text>
</comment>
<organism evidence="4 6">
    <name type="scientific">Zancudomyces culisetae</name>
    <name type="common">Gut fungus</name>
    <name type="synonym">Smittium culisetae</name>
    <dbReference type="NCBI Taxonomy" id="1213189"/>
    <lineage>
        <taxon>Eukaryota</taxon>
        <taxon>Fungi</taxon>
        <taxon>Fungi incertae sedis</taxon>
        <taxon>Zoopagomycota</taxon>
        <taxon>Kickxellomycotina</taxon>
        <taxon>Harpellomycetes</taxon>
        <taxon>Harpellales</taxon>
        <taxon>Legeriomycetaceae</taxon>
        <taxon>Zancudomyces</taxon>
    </lineage>
</organism>
<dbReference type="EMBL" id="LSSK01001664">
    <property type="protein sequence ID" value="OMH79111.1"/>
    <property type="molecule type" value="Genomic_DNA"/>
</dbReference>
<reference evidence="6" key="2">
    <citation type="submission" date="2017-01" db="EMBL/GenBank/DDBJ databases">
        <authorList>
            <person name="Wang Y."/>
            <person name="White M."/>
            <person name="Kvist S."/>
            <person name="Moncalvo J.-M."/>
        </authorList>
    </citation>
    <scope>NUCLEOTIDE SEQUENCE [LARGE SCALE GENOMIC DNA]</scope>
    <source>
        <strain evidence="6">COL-18-3</strain>
    </source>
</reference>
<dbReference type="InterPro" id="IPR045888">
    <property type="entry name" value="Erv"/>
</dbReference>
<evidence type="ECO:0000313" key="5">
    <source>
        <dbReference type="EMBL" id="OMH83569.1"/>
    </source>
</evidence>